<feature type="domain" description="Tc1-like transposase DDE" evidence="1">
    <location>
        <begin position="10"/>
        <end position="61"/>
    </location>
</feature>
<proteinExistence type="predicted"/>
<dbReference type="GO" id="GO:0003676">
    <property type="term" value="F:nucleic acid binding"/>
    <property type="evidence" value="ECO:0007669"/>
    <property type="project" value="InterPro"/>
</dbReference>
<dbReference type="Pfam" id="PF13358">
    <property type="entry name" value="DDE_3"/>
    <property type="match status" value="1"/>
</dbReference>
<dbReference type="EMBL" id="LR026985">
    <property type="protein sequence ID" value="VCU39878.1"/>
    <property type="molecule type" value="Genomic_DNA"/>
</dbReference>
<evidence type="ECO:0000259" key="1">
    <source>
        <dbReference type="Pfam" id="PF13358"/>
    </source>
</evidence>
<organism evidence="2 3">
    <name type="scientific">Blumeria graminis f. sp. tritici</name>
    <dbReference type="NCBI Taxonomy" id="62690"/>
    <lineage>
        <taxon>Eukaryota</taxon>
        <taxon>Fungi</taxon>
        <taxon>Dikarya</taxon>
        <taxon>Ascomycota</taxon>
        <taxon>Pezizomycotina</taxon>
        <taxon>Leotiomycetes</taxon>
        <taxon>Erysiphales</taxon>
        <taxon>Erysiphaceae</taxon>
        <taxon>Blumeria</taxon>
    </lineage>
</organism>
<dbReference type="Gene3D" id="3.30.420.10">
    <property type="entry name" value="Ribonuclease H-like superfamily/Ribonuclease H"/>
    <property type="match status" value="1"/>
</dbReference>
<reference evidence="2 3" key="1">
    <citation type="submission" date="2018-08" db="EMBL/GenBank/DDBJ databases">
        <authorList>
            <person name="Muller C M."/>
        </authorList>
    </citation>
    <scope>NUCLEOTIDE SEQUENCE [LARGE SCALE GENOMIC DNA]</scope>
</reference>
<dbReference type="InterPro" id="IPR038717">
    <property type="entry name" value="Tc1-like_DDE_dom"/>
</dbReference>
<dbReference type="InterPro" id="IPR036397">
    <property type="entry name" value="RNaseH_sf"/>
</dbReference>
<gene>
    <name evidence="2" type="ORF">BGT96224V316_LOCUS1127</name>
</gene>
<dbReference type="AlphaFoldDB" id="A0A9X9L8W7"/>
<keyword evidence="3" id="KW-1185">Reference proteome</keyword>
<protein>
    <submittedName>
        <fullName evidence="2">Bgt-50712</fullName>
    </submittedName>
</protein>
<evidence type="ECO:0000313" key="3">
    <source>
        <dbReference type="Proteomes" id="UP000324639"/>
    </source>
</evidence>
<name>A0A9X9L8W7_BLUGR</name>
<evidence type="ECO:0000313" key="2">
    <source>
        <dbReference type="EMBL" id="VCU39878.1"/>
    </source>
</evidence>
<dbReference type="Proteomes" id="UP000324639">
    <property type="component" value="Chromosome Bgt_-02"/>
</dbReference>
<accession>A0A9X9L8W7</accession>
<sequence length="101" mass="11812">MVSMRPLLSVMQDNAPAYTAAVKMEDMSQRLIQLIFWPANLPDLNPIEAIWNKMKDYIQRHHPNLGCGKQFTQDSLCNIVKETWCHGSRNRRWCNYVVDSM</sequence>